<dbReference type="RefSeq" id="WP_093358001.1">
    <property type="nucleotide sequence ID" value="NZ_FNVB01000012.1"/>
</dbReference>
<dbReference type="InterPro" id="IPR019734">
    <property type="entry name" value="TPR_rpt"/>
</dbReference>
<evidence type="ECO:0000313" key="4">
    <source>
        <dbReference type="EMBL" id="SEG96659.1"/>
    </source>
</evidence>
<keyword evidence="1" id="KW-0677">Repeat</keyword>
<evidence type="ECO:0000256" key="3">
    <source>
        <dbReference type="PROSITE-ProRule" id="PRU00339"/>
    </source>
</evidence>
<proteinExistence type="predicted"/>
<evidence type="ECO:0000256" key="1">
    <source>
        <dbReference type="ARBA" id="ARBA00022737"/>
    </source>
</evidence>
<dbReference type="EMBL" id="FOME01000018">
    <property type="protein sequence ID" value="SFF04984.1"/>
    <property type="molecule type" value="Genomic_DNA"/>
</dbReference>
<feature type="repeat" description="TPR" evidence="3">
    <location>
        <begin position="839"/>
        <end position="872"/>
    </location>
</feature>
<dbReference type="InterPro" id="IPR051012">
    <property type="entry name" value="CellSynth/LPSAsmb/PSIAsmb"/>
</dbReference>
<dbReference type="InterPro" id="IPR011990">
    <property type="entry name" value="TPR-like_helical_dom_sf"/>
</dbReference>
<protein>
    <submittedName>
        <fullName evidence="4">Tetratricopeptide repeat-containing protein</fullName>
    </submittedName>
</protein>
<dbReference type="InterPro" id="IPR006597">
    <property type="entry name" value="Sel1-like"/>
</dbReference>
<evidence type="ECO:0000256" key="2">
    <source>
        <dbReference type="ARBA" id="ARBA00022803"/>
    </source>
</evidence>
<feature type="repeat" description="TPR" evidence="3">
    <location>
        <begin position="1623"/>
        <end position="1656"/>
    </location>
</feature>
<keyword evidence="6" id="KW-1185">Reference proteome</keyword>
<dbReference type="EMBL" id="FNVB01000012">
    <property type="protein sequence ID" value="SEG96659.1"/>
    <property type="molecule type" value="Genomic_DNA"/>
</dbReference>
<accession>A0A1H6EIA6</accession>
<name>A0A1H6EIA6_9PSEU</name>
<accession>A0A1I2FHK9</accession>
<dbReference type="PANTHER" id="PTHR45586:SF1">
    <property type="entry name" value="LIPOPOLYSACCHARIDE ASSEMBLY PROTEIN B"/>
    <property type="match status" value="1"/>
</dbReference>
<organism evidence="4 7">
    <name type="scientific">Saccharopolyspora kobensis</name>
    <dbReference type="NCBI Taxonomy" id="146035"/>
    <lineage>
        <taxon>Bacteria</taxon>
        <taxon>Bacillati</taxon>
        <taxon>Actinomycetota</taxon>
        <taxon>Actinomycetes</taxon>
        <taxon>Pseudonocardiales</taxon>
        <taxon>Pseudonocardiaceae</taxon>
        <taxon>Saccharopolyspora</taxon>
    </lineage>
</organism>
<evidence type="ECO:0000313" key="6">
    <source>
        <dbReference type="Proteomes" id="UP000199690"/>
    </source>
</evidence>
<dbReference type="Pfam" id="PF13432">
    <property type="entry name" value="TPR_16"/>
    <property type="match status" value="6"/>
</dbReference>
<sequence>MSLWEQRVTMARRLWSNGDLAAAEQELRTVLDDGDFDAAAHAACLLGGLLDERGDHEQARAMHQRTIDSGHPIYAQLAAISLGLLLFDADDLIAAQAVLRFAAEGADPDAAGRADALLAQVLHMLGDVEGAREARERAMTSSDPGVVEIAGELELPAPGERSTDQYLQVAYEQACSLLEQGRDRDAEPILRRLLDSGHPNYGSLGAAKLYALHADDQVIARQMAERIISYRHPEHLGWGHVLLGGVLEDSGDAAAAAEAFRSAADDPRPNIRLHALIHLGMQLRALGRPDQAREIYQRVINTRHPHFSVEALGVLAELQRDEGDIAGAIETFGRVEASGHSGKAPLAAYNLGALQYEHGDAEAAIAAFRRAAQAEDPRVAHQAELALSMVDVMDAQQDPAGEDAKQLAMRAHQAAGAGDVEAARLAYQQVIDMDARMWSVMAANSLGLLEAVSGEIEQARRTLQRASAAEDVSLVQDAVFRRALVDEPAGGPVLEALFRLEHNEDGGLDRLVAGEDPQVRDLALMVQAELLLTSDVTAAVELLGPLTDSPNRLVRTKAGQLLAAWLVREHRADDAVRLLERIVADGHPMLLPWSAAQLGHLLVEHGEPEAVIAAFATAAAAGYPSLLGEVFGKLAMFYRIAGHDEDLKALYRTTMASGHPELAPRAAYLLGEELVYAYDLDGALKCFDRAAGTDSEVAGLAAFGAHAIRRDLDRSRAILTELDEVLLHNATELCMELARQSQANGDAEFAEWTLSLLAEAGDPDRRPEVLLYLGALRNESGDVAGAREAWEEAAREGVPDEVAIARCSIAELLQKDGDLDGAEAQLAEVAADDDTASAADAALRLGVLRDEREDFDGALEAFDRAASVGNEAEATLATAHTAALLAKRGEIDLAKEAYERAIASGVAEVRARAALELGNLLRDTGDEAGAKAAYEQALAFDDPEISPRVYQEMGAETAELRAYRLMAANDVEGAREAITEHFGSQRVADFWCAAWGDLAAAAQVLTEVTGDDLWTCTKLALDFGTSVEDPAEARAFFRMAADRGHPELAPMGLLRLGHLAEEQRENAIALTWYRRAVADSEPGAQAGVLLAQLLSRLNDVEGAKAASRRAFATGTSIPALDAGVLLGQLHHESGDPVEARRVWEQAEAAAESPEQFGDALHRRIAQIGETADESDELLHRASRSEHPSTAINAMLWLGERAVQADDLDAAVRWFGDAAELDVPEQSEAARSRLANMLLAQGDRDAARIEYERVSRSATPDIAARGELGIGMIRHEEGDLPGAVAAYVKAASHAVHEGLAEDAVHGARVVLEQQHSGGDHRSAADTLRRLAEVVPERDVAEWAYEAGTEFLGAEDTDSALVYLRCAVEIGAPEPEPAAVLALGETLQRREDLAGARQAYERVLASGDERSAALAKYRLVALLGEDDPAAAEELMQRPDEVLNPAMKLMLGLKRQDEGDASGAIEMFREAADTADEQFSPMAVYALAQSLRREGEVEQARETYRKLVEAAPHDHYAGQALLELAAIAYHAEDDEEARAWNVRAWESDDPDLSAKAAMNLGLIAKRRRDVDAATPWFQALIDLGHPSAALAAAHLAELHYWREEHAEAARHYGYTLANTEDSELIAEAAYRVGEFHYQRGDHAAAREFLDRAVRTEDEAFAAQANTLLARLG</sequence>
<dbReference type="SMART" id="SM00028">
    <property type="entry name" value="TPR"/>
    <property type="match status" value="17"/>
</dbReference>
<reference evidence="4" key="1">
    <citation type="submission" date="2016-10" db="EMBL/GenBank/DDBJ databases">
        <authorList>
            <person name="de Groot N.N."/>
        </authorList>
    </citation>
    <scope>NUCLEOTIDE SEQUENCE [LARGE SCALE GENOMIC DNA]</scope>
    <source>
        <strain evidence="4">ATCC 20501</strain>
    </source>
</reference>
<reference evidence="6 7" key="2">
    <citation type="submission" date="2016-10" db="EMBL/GenBank/DDBJ databases">
        <authorList>
            <person name="Varghese N."/>
            <person name="Submissions S."/>
        </authorList>
    </citation>
    <scope>NUCLEOTIDE SEQUENCE [LARGE SCALE GENOMIC DNA]</scope>
    <source>
        <strain evidence="7">ATCC 20501</strain>
        <strain evidence="5 6">CGMCC 4.3529</strain>
    </source>
</reference>
<gene>
    <name evidence="4" type="ORF">SAMN02982929_06512</name>
    <name evidence="5" type="ORF">SAMN05216506_11836</name>
</gene>
<dbReference type="PANTHER" id="PTHR45586">
    <property type="entry name" value="TPR REPEAT-CONTAINING PROTEIN PA4667"/>
    <property type="match status" value="1"/>
</dbReference>
<dbReference type="SMART" id="SM00671">
    <property type="entry name" value="SEL1"/>
    <property type="match status" value="9"/>
</dbReference>
<dbReference type="Proteomes" id="UP000199690">
    <property type="component" value="Unassembled WGS sequence"/>
</dbReference>
<dbReference type="PROSITE" id="PS50005">
    <property type="entry name" value="TPR"/>
    <property type="match status" value="4"/>
</dbReference>
<keyword evidence="2 3" id="KW-0802">TPR repeat</keyword>
<dbReference type="Pfam" id="PF13174">
    <property type="entry name" value="TPR_6"/>
    <property type="match status" value="1"/>
</dbReference>
<evidence type="ECO:0000313" key="7">
    <source>
        <dbReference type="Proteomes" id="UP000236729"/>
    </source>
</evidence>
<feature type="repeat" description="TPR" evidence="3">
    <location>
        <begin position="345"/>
        <end position="378"/>
    </location>
</feature>
<dbReference type="Proteomes" id="UP000236729">
    <property type="component" value="Unassembled WGS sequence"/>
</dbReference>
<dbReference type="Gene3D" id="1.25.40.10">
    <property type="entry name" value="Tetratricopeptide repeat domain"/>
    <property type="match status" value="8"/>
</dbReference>
<dbReference type="SUPFAM" id="SSF81901">
    <property type="entry name" value="HCP-like"/>
    <property type="match status" value="6"/>
</dbReference>
<dbReference type="SUPFAM" id="SSF48452">
    <property type="entry name" value="TPR-like"/>
    <property type="match status" value="2"/>
</dbReference>
<feature type="repeat" description="TPR" evidence="3">
    <location>
        <begin position="1478"/>
        <end position="1511"/>
    </location>
</feature>
<evidence type="ECO:0000313" key="5">
    <source>
        <dbReference type="EMBL" id="SFF04984.1"/>
    </source>
</evidence>